<dbReference type="EMBL" id="UYWY01019590">
    <property type="protein sequence ID" value="VDM38298.1"/>
    <property type="molecule type" value="Genomic_DNA"/>
</dbReference>
<dbReference type="PANTHER" id="PTHR11567:SF198">
    <property type="entry name" value="HISTIDINE ACID PHOSPHATASE"/>
    <property type="match status" value="1"/>
</dbReference>
<evidence type="ECO:0000256" key="1">
    <source>
        <dbReference type="ARBA" id="ARBA00005375"/>
    </source>
</evidence>
<dbReference type="PANTHER" id="PTHR11567">
    <property type="entry name" value="ACID PHOSPHATASE-RELATED"/>
    <property type="match status" value="1"/>
</dbReference>
<reference evidence="4" key="1">
    <citation type="submission" date="2016-06" db="UniProtKB">
        <authorList>
            <consortium name="WormBaseParasite"/>
        </authorList>
    </citation>
    <scope>IDENTIFICATION</scope>
</reference>
<comment type="similarity">
    <text evidence="1">Belongs to the histidine acid phosphatase family.</text>
</comment>
<dbReference type="Gene3D" id="3.40.50.1240">
    <property type="entry name" value="Phosphoglycerate mutase-like"/>
    <property type="match status" value="1"/>
</dbReference>
<evidence type="ECO:0000313" key="2">
    <source>
        <dbReference type="EMBL" id="VDM38298.1"/>
    </source>
</evidence>
<dbReference type="Pfam" id="PF00328">
    <property type="entry name" value="His_Phos_2"/>
    <property type="match status" value="1"/>
</dbReference>
<evidence type="ECO:0000313" key="3">
    <source>
        <dbReference type="Proteomes" id="UP000050794"/>
    </source>
</evidence>
<dbReference type="CDD" id="cd07061">
    <property type="entry name" value="HP_HAP_like"/>
    <property type="match status" value="1"/>
</dbReference>
<reference evidence="2 3" key="2">
    <citation type="submission" date="2018-11" db="EMBL/GenBank/DDBJ databases">
        <authorList>
            <consortium name="Pathogen Informatics"/>
        </authorList>
    </citation>
    <scope>NUCLEOTIDE SEQUENCE [LARGE SCALE GENOMIC DNA]</scope>
</reference>
<gene>
    <name evidence="2" type="ORF">TCNE_LOCUS6977</name>
</gene>
<accession>A0A183UEQ7</accession>
<organism evidence="3 4">
    <name type="scientific">Toxocara canis</name>
    <name type="common">Canine roundworm</name>
    <dbReference type="NCBI Taxonomy" id="6265"/>
    <lineage>
        <taxon>Eukaryota</taxon>
        <taxon>Metazoa</taxon>
        <taxon>Ecdysozoa</taxon>
        <taxon>Nematoda</taxon>
        <taxon>Chromadorea</taxon>
        <taxon>Rhabditida</taxon>
        <taxon>Spirurina</taxon>
        <taxon>Ascaridomorpha</taxon>
        <taxon>Ascaridoidea</taxon>
        <taxon>Toxocaridae</taxon>
        <taxon>Toxocara</taxon>
    </lineage>
</organism>
<dbReference type="InterPro" id="IPR000560">
    <property type="entry name" value="His_Pase_clade-2"/>
</dbReference>
<dbReference type="SUPFAM" id="SSF53254">
    <property type="entry name" value="Phosphoglycerate mutase-like"/>
    <property type="match status" value="1"/>
</dbReference>
<dbReference type="InterPro" id="IPR029033">
    <property type="entry name" value="His_PPase_superfam"/>
</dbReference>
<name>A0A183UEQ7_TOXCA</name>
<keyword evidence="3" id="KW-1185">Reference proteome</keyword>
<dbReference type="GO" id="GO:0016791">
    <property type="term" value="F:phosphatase activity"/>
    <property type="evidence" value="ECO:0007669"/>
    <property type="project" value="TreeGrafter"/>
</dbReference>
<dbReference type="AlphaFoldDB" id="A0A183UEQ7"/>
<protein>
    <submittedName>
        <fullName evidence="4">Lysosomal acid phosphatase</fullName>
    </submittedName>
</protein>
<proteinExistence type="inferred from homology"/>
<evidence type="ECO:0000313" key="4">
    <source>
        <dbReference type="WBParaSite" id="TCNE_0000697701-mRNA-1"/>
    </source>
</evidence>
<dbReference type="WBParaSite" id="TCNE_0000697701-mRNA-1">
    <property type="protein sequence ID" value="TCNE_0000697701-mRNA-1"/>
    <property type="gene ID" value="TCNE_0000697701"/>
</dbReference>
<dbReference type="InterPro" id="IPR050645">
    <property type="entry name" value="Histidine_acid_phosphatase"/>
</dbReference>
<dbReference type="Proteomes" id="UP000050794">
    <property type="component" value="Unassembled WGS sequence"/>
</dbReference>
<sequence>MAFGKGSELATTNCTKEILMISKRDVRKGQLERLPSTAWESEAIDIKAMSKEKVSEYLKLQFDLKRAYACFPQHYCLTDCISNSKLFSKVWRHGDRAPVRSYPTDIHQEGAWPHGWGELTELGMKQQYSLGRLIRQRYILGEQPFLSPRYKSKEVYIRSTDVNRTLVSAMSNLAGMYPVGIPGADYPRTKNASWPSNWTPIPVHTVELETDHIGNAFANCPRAQQLDNYIRSSKQFQKYASDNKEFFAFLTEKTGMPIDLTNVYLLNDKIYNMTQPEWLTEEVAARILNLTEVNNEFTYGISKPYVPEMIRLRGGTLLKAIVDKMNMKARCEADSQNADCQWIGSLKYYAYSAHDTTVAALLTTFGDEKEVIKGGMPKYTASVAVELWNRTDIGFAVKILFHSAFHHKYHPITRLTKGCPLDSDFCALDRFEKRSKKFMPADIELECKAKRDNRTKQTRINRH</sequence>